<dbReference type="InterPro" id="IPR050469">
    <property type="entry name" value="Diguanylate_Cyclase"/>
</dbReference>
<sequence>MVRWLVRNRVWILTLFSALVLSIQVVDLRHQVESSKRDNQKLTQQLRVLVSADIQRTLLSFEYIANDTVHRFINRKSTLNWSHRARIENAFPIESLAAEQHITRYYSDTTLVKEKQTQLNDGQAMWRVAYNNEQKSILLIMATIVSAKGAKQLIEVGFDLRDFPEFIPKQLDAGVALVDAQQNVFLRDGSEFIEITVADAQSENQDKSGASYLITHREIIGYPYAQFGGERREKFQIVTVPIKGIGAELVVLLDTTEQFNNIYEDILETVFAVFGLIMVYLLLCCLARYFSKTQKIMNTDPLTGLNNRRHLTRSASKMQQKLASGAYSSYGILLIDLDHFKQINDRYGHDVGDKVLMRVSNILKDNVRKQDVCYRLGGEEFAITAPITSSSQVIGLAERLREQIEHDQPLREWVEGGVTASIGVVEHTVDKHINQSLKCADEQLYVAKNSGRNRVEYVGIELARGI</sequence>
<name>A0A090TQ44_9VIBR</name>
<feature type="domain" description="GGDEF" evidence="5">
    <location>
        <begin position="328"/>
        <end position="460"/>
    </location>
</feature>
<organism evidence="6 7">
    <name type="scientific">Vibrio maritimus</name>
    <dbReference type="NCBI Taxonomy" id="990268"/>
    <lineage>
        <taxon>Bacteria</taxon>
        <taxon>Pseudomonadati</taxon>
        <taxon>Pseudomonadota</taxon>
        <taxon>Gammaproteobacteria</taxon>
        <taxon>Vibrionales</taxon>
        <taxon>Vibrionaceae</taxon>
        <taxon>Vibrio</taxon>
    </lineage>
</organism>
<dbReference type="PANTHER" id="PTHR45138:SF9">
    <property type="entry name" value="DIGUANYLATE CYCLASE DGCM-RELATED"/>
    <property type="match status" value="1"/>
</dbReference>
<reference evidence="6 7" key="1">
    <citation type="submission" date="2014-09" db="EMBL/GenBank/DDBJ databases">
        <title>Vibrio maritimus JCM 19240. (C210) whole genome shotgun sequence.</title>
        <authorList>
            <person name="Sawabe T."/>
            <person name="Meirelles P."/>
            <person name="Nakanishi M."/>
            <person name="Sayaka M."/>
            <person name="Hattori M."/>
            <person name="Ohkuma M."/>
        </authorList>
    </citation>
    <scope>NUCLEOTIDE SEQUENCE [LARGE SCALE GENOMIC DNA]</scope>
    <source>
        <strain evidence="6 7">JCM 19240</strain>
    </source>
</reference>
<accession>A0A090TQ44</accession>
<comment type="catalytic activity">
    <reaction evidence="3">
        <text>2 GTP = 3',3'-c-di-GMP + 2 diphosphate</text>
        <dbReference type="Rhea" id="RHEA:24898"/>
        <dbReference type="ChEBI" id="CHEBI:33019"/>
        <dbReference type="ChEBI" id="CHEBI:37565"/>
        <dbReference type="ChEBI" id="CHEBI:58805"/>
        <dbReference type="EC" id="2.7.7.65"/>
    </reaction>
</comment>
<dbReference type="Proteomes" id="UP000029224">
    <property type="component" value="Unassembled WGS sequence"/>
</dbReference>
<evidence type="ECO:0000259" key="5">
    <source>
        <dbReference type="PROSITE" id="PS50887"/>
    </source>
</evidence>
<evidence type="ECO:0000313" key="6">
    <source>
        <dbReference type="EMBL" id="GAL33282.1"/>
    </source>
</evidence>
<gene>
    <name evidence="6" type="ORF">JCM19240_1978</name>
</gene>
<dbReference type="CDD" id="cd01949">
    <property type="entry name" value="GGDEF"/>
    <property type="match status" value="1"/>
</dbReference>
<dbReference type="NCBIfam" id="TIGR00254">
    <property type="entry name" value="GGDEF"/>
    <property type="match status" value="1"/>
</dbReference>
<dbReference type="GO" id="GO:0005886">
    <property type="term" value="C:plasma membrane"/>
    <property type="evidence" value="ECO:0007669"/>
    <property type="project" value="TreeGrafter"/>
</dbReference>
<dbReference type="SMART" id="SM00267">
    <property type="entry name" value="GGDEF"/>
    <property type="match status" value="1"/>
</dbReference>
<dbReference type="InterPro" id="IPR043128">
    <property type="entry name" value="Rev_trsase/Diguanyl_cyclase"/>
</dbReference>
<dbReference type="PANTHER" id="PTHR45138">
    <property type="entry name" value="REGULATORY COMPONENTS OF SENSORY TRANSDUCTION SYSTEM"/>
    <property type="match status" value="1"/>
</dbReference>
<keyword evidence="4" id="KW-0812">Transmembrane</keyword>
<evidence type="ECO:0000256" key="3">
    <source>
        <dbReference type="ARBA" id="ARBA00034247"/>
    </source>
</evidence>
<comment type="caution">
    <text evidence="6">The sequence shown here is derived from an EMBL/GenBank/DDBJ whole genome shotgun (WGS) entry which is preliminary data.</text>
</comment>
<keyword evidence="7" id="KW-1185">Reference proteome</keyword>
<dbReference type="GO" id="GO:0043709">
    <property type="term" value="P:cell adhesion involved in single-species biofilm formation"/>
    <property type="evidence" value="ECO:0007669"/>
    <property type="project" value="TreeGrafter"/>
</dbReference>
<evidence type="ECO:0000256" key="1">
    <source>
        <dbReference type="ARBA" id="ARBA00001946"/>
    </source>
</evidence>
<dbReference type="PROSITE" id="PS50887">
    <property type="entry name" value="GGDEF"/>
    <property type="match status" value="1"/>
</dbReference>
<dbReference type="GO" id="GO:1902201">
    <property type="term" value="P:negative regulation of bacterial-type flagellum-dependent cell motility"/>
    <property type="evidence" value="ECO:0007669"/>
    <property type="project" value="TreeGrafter"/>
</dbReference>
<evidence type="ECO:0000313" key="7">
    <source>
        <dbReference type="Proteomes" id="UP000029224"/>
    </source>
</evidence>
<dbReference type="EMBL" id="BBMT01000003">
    <property type="protein sequence ID" value="GAL33282.1"/>
    <property type="molecule type" value="Genomic_DNA"/>
</dbReference>
<dbReference type="GO" id="GO:0052621">
    <property type="term" value="F:diguanylate cyclase activity"/>
    <property type="evidence" value="ECO:0007669"/>
    <property type="project" value="UniProtKB-EC"/>
</dbReference>
<evidence type="ECO:0000256" key="4">
    <source>
        <dbReference type="SAM" id="Phobius"/>
    </source>
</evidence>
<dbReference type="FunFam" id="3.30.70.270:FF:000001">
    <property type="entry name" value="Diguanylate cyclase domain protein"/>
    <property type="match status" value="1"/>
</dbReference>
<keyword evidence="4" id="KW-1133">Transmembrane helix</keyword>
<dbReference type="Gene3D" id="3.30.70.270">
    <property type="match status" value="1"/>
</dbReference>
<comment type="cofactor">
    <cofactor evidence="1">
        <name>Mg(2+)</name>
        <dbReference type="ChEBI" id="CHEBI:18420"/>
    </cofactor>
</comment>
<dbReference type="InterPro" id="IPR000160">
    <property type="entry name" value="GGDEF_dom"/>
</dbReference>
<proteinExistence type="predicted"/>
<protein>
    <recommendedName>
        <fullName evidence="2">diguanylate cyclase</fullName>
        <ecNumber evidence="2">2.7.7.65</ecNumber>
    </recommendedName>
</protein>
<dbReference type="EC" id="2.7.7.65" evidence="2"/>
<reference evidence="6 7" key="2">
    <citation type="submission" date="2014-09" db="EMBL/GenBank/DDBJ databases">
        <authorList>
            <consortium name="NBRP consortium"/>
            <person name="Sawabe T."/>
            <person name="Meirelles P."/>
            <person name="Nakanishi M."/>
            <person name="Sayaka M."/>
            <person name="Hattori M."/>
            <person name="Ohkuma M."/>
        </authorList>
    </citation>
    <scope>NUCLEOTIDE SEQUENCE [LARGE SCALE GENOMIC DNA]</scope>
    <source>
        <strain evidence="6 7">JCM 19240</strain>
    </source>
</reference>
<evidence type="ECO:0000256" key="2">
    <source>
        <dbReference type="ARBA" id="ARBA00012528"/>
    </source>
</evidence>
<dbReference type="AlphaFoldDB" id="A0A090TQ44"/>
<dbReference type="SUPFAM" id="SSF55073">
    <property type="entry name" value="Nucleotide cyclase"/>
    <property type="match status" value="1"/>
</dbReference>
<dbReference type="InterPro" id="IPR029787">
    <property type="entry name" value="Nucleotide_cyclase"/>
</dbReference>
<feature type="transmembrane region" description="Helical" evidence="4">
    <location>
        <begin position="270"/>
        <end position="290"/>
    </location>
</feature>
<dbReference type="Pfam" id="PF00990">
    <property type="entry name" value="GGDEF"/>
    <property type="match status" value="1"/>
</dbReference>
<keyword evidence="4" id="KW-0472">Membrane</keyword>